<protein>
    <submittedName>
        <fullName evidence="1">Uncharacterized protein</fullName>
    </submittedName>
</protein>
<gene>
    <name evidence="1" type="ORF">MTR67_032511</name>
</gene>
<organism evidence="1 2">
    <name type="scientific">Solanum verrucosum</name>
    <dbReference type="NCBI Taxonomy" id="315347"/>
    <lineage>
        <taxon>Eukaryota</taxon>
        <taxon>Viridiplantae</taxon>
        <taxon>Streptophyta</taxon>
        <taxon>Embryophyta</taxon>
        <taxon>Tracheophyta</taxon>
        <taxon>Spermatophyta</taxon>
        <taxon>Magnoliopsida</taxon>
        <taxon>eudicotyledons</taxon>
        <taxon>Gunneridae</taxon>
        <taxon>Pentapetalae</taxon>
        <taxon>asterids</taxon>
        <taxon>lamiids</taxon>
        <taxon>Solanales</taxon>
        <taxon>Solanaceae</taxon>
        <taxon>Solanoideae</taxon>
        <taxon>Solaneae</taxon>
        <taxon>Solanum</taxon>
    </lineage>
</organism>
<evidence type="ECO:0000313" key="2">
    <source>
        <dbReference type="Proteomes" id="UP001234989"/>
    </source>
</evidence>
<name>A0AAF0U4M3_SOLVR</name>
<reference evidence="1" key="1">
    <citation type="submission" date="2023-08" db="EMBL/GenBank/DDBJ databases">
        <title>A de novo genome assembly of Solanum verrucosum Schlechtendal, a Mexican diploid species geographically isolated from the other diploid A-genome species in potato relatives.</title>
        <authorList>
            <person name="Hosaka K."/>
        </authorList>
    </citation>
    <scope>NUCLEOTIDE SEQUENCE</scope>
    <source>
        <tissue evidence="1">Young leaves</tissue>
    </source>
</reference>
<keyword evidence="2" id="KW-1185">Reference proteome</keyword>
<dbReference type="EMBL" id="CP133618">
    <property type="protein sequence ID" value="WMV39126.1"/>
    <property type="molecule type" value="Genomic_DNA"/>
</dbReference>
<accession>A0AAF0U4M3</accession>
<dbReference type="AlphaFoldDB" id="A0AAF0U4M3"/>
<proteinExistence type="predicted"/>
<sequence length="26" mass="3271">MELFPQQRNIGKHLIFLFLHCRRRNC</sequence>
<evidence type="ECO:0000313" key="1">
    <source>
        <dbReference type="EMBL" id="WMV39126.1"/>
    </source>
</evidence>
<dbReference type="Proteomes" id="UP001234989">
    <property type="component" value="Chromosome 7"/>
</dbReference>